<comment type="caution">
    <text evidence="1">The sequence shown here is derived from an EMBL/GenBank/DDBJ whole genome shotgun (WGS) entry which is preliminary data.</text>
</comment>
<dbReference type="AlphaFoldDB" id="A0A1F6MFZ4"/>
<reference evidence="1 2" key="1">
    <citation type="journal article" date="2016" name="Nat. Commun.">
        <title>Thousands of microbial genomes shed light on interconnected biogeochemical processes in an aquifer system.</title>
        <authorList>
            <person name="Anantharaman K."/>
            <person name="Brown C.T."/>
            <person name="Hug L.A."/>
            <person name="Sharon I."/>
            <person name="Castelle C.J."/>
            <person name="Probst A.J."/>
            <person name="Thomas B.C."/>
            <person name="Singh A."/>
            <person name="Wilkins M.J."/>
            <person name="Karaoz U."/>
            <person name="Brodie E.L."/>
            <person name="Williams K.H."/>
            <person name="Hubbard S.S."/>
            <person name="Banfield J.F."/>
        </authorList>
    </citation>
    <scope>NUCLEOTIDE SEQUENCE [LARGE SCALE GENOMIC DNA]</scope>
</reference>
<dbReference type="SUPFAM" id="SSF50494">
    <property type="entry name" value="Trypsin-like serine proteases"/>
    <property type="match status" value="1"/>
</dbReference>
<dbReference type="Proteomes" id="UP000177953">
    <property type="component" value="Unassembled WGS sequence"/>
</dbReference>
<dbReference type="InterPro" id="IPR009003">
    <property type="entry name" value="Peptidase_S1_PA"/>
</dbReference>
<evidence type="ECO:0008006" key="3">
    <source>
        <dbReference type="Google" id="ProtNLM"/>
    </source>
</evidence>
<proteinExistence type="predicted"/>
<accession>A0A1F6MFZ4</accession>
<sequence>MFHQTLTPVQFDQRGIFWEDYDTIIPKLRLKAVTAEIAPGSSGGGVFDAEGRLVGMIQRCDKNLDGTPDGRISYAIPVEVIRFFLQTTRGCTGAPNACMPQ</sequence>
<protein>
    <recommendedName>
        <fullName evidence="3">Peptidase S1 domain-containing protein</fullName>
    </recommendedName>
</protein>
<name>A0A1F6MFZ4_9BACT</name>
<evidence type="ECO:0000313" key="1">
    <source>
        <dbReference type="EMBL" id="OGH70458.1"/>
    </source>
</evidence>
<gene>
    <name evidence="1" type="ORF">A2754_03680</name>
</gene>
<evidence type="ECO:0000313" key="2">
    <source>
        <dbReference type="Proteomes" id="UP000177953"/>
    </source>
</evidence>
<dbReference type="EMBL" id="MFPU01000007">
    <property type="protein sequence ID" value="OGH70458.1"/>
    <property type="molecule type" value="Genomic_DNA"/>
</dbReference>
<dbReference type="InterPro" id="IPR043504">
    <property type="entry name" value="Peptidase_S1_PA_chymotrypsin"/>
</dbReference>
<organism evidence="1 2">
    <name type="scientific">Candidatus Magasanikbacteria bacterium RIFCSPHIGHO2_01_FULL_47_8</name>
    <dbReference type="NCBI Taxonomy" id="1798673"/>
    <lineage>
        <taxon>Bacteria</taxon>
        <taxon>Candidatus Magasanikiibacteriota</taxon>
    </lineage>
</organism>
<dbReference type="Gene3D" id="2.40.10.10">
    <property type="entry name" value="Trypsin-like serine proteases"/>
    <property type="match status" value="1"/>
</dbReference>